<feature type="compositionally biased region" description="Low complexity" evidence="3">
    <location>
        <begin position="876"/>
        <end position="895"/>
    </location>
</feature>
<feature type="signal peptide" evidence="4">
    <location>
        <begin position="1"/>
        <end position="25"/>
    </location>
</feature>
<dbReference type="SUPFAM" id="SSF53300">
    <property type="entry name" value="vWA-like"/>
    <property type="match status" value="1"/>
</dbReference>
<dbReference type="InterPro" id="IPR035914">
    <property type="entry name" value="Sperma_CUB_dom_sf"/>
</dbReference>
<organism evidence="7 8">
    <name type="scientific">Daphnia galeata</name>
    <dbReference type="NCBI Taxonomy" id="27404"/>
    <lineage>
        <taxon>Eukaryota</taxon>
        <taxon>Metazoa</taxon>
        <taxon>Ecdysozoa</taxon>
        <taxon>Arthropoda</taxon>
        <taxon>Crustacea</taxon>
        <taxon>Branchiopoda</taxon>
        <taxon>Diplostraca</taxon>
        <taxon>Cladocera</taxon>
        <taxon>Anomopoda</taxon>
        <taxon>Daphniidae</taxon>
        <taxon>Daphnia</taxon>
    </lineage>
</organism>
<feature type="domain" description="CUB" evidence="5">
    <location>
        <begin position="901"/>
        <end position="1011"/>
    </location>
</feature>
<dbReference type="Pfam" id="PF08434">
    <property type="entry name" value="CLCA"/>
    <property type="match status" value="1"/>
</dbReference>
<evidence type="ECO:0000256" key="4">
    <source>
        <dbReference type="SAM" id="SignalP"/>
    </source>
</evidence>
<name>A0A8J2WHP1_9CRUS</name>
<feature type="region of interest" description="Disordered" evidence="3">
    <location>
        <begin position="871"/>
        <end position="895"/>
    </location>
</feature>
<dbReference type="Gene3D" id="2.60.120.290">
    <property type="entry name" value="Spermadhesin, CUB domain"/>
    <property type="match status" value="1"/>
</dbReference>
<dbReference type="InterPro" id="IPR013783">
    <property type="entry name" value="Ig-like_fold"/>
</dbReference>
<comment type="caution">
    <text evidence="7">The sequence shown here is derived from an EMBL/GenBank/DDBJ whole genome shotgun (WGS) entry which is preliminary data.</text>
</comment>
<dbReference type="OrthoDB" id="687730at2759"/>
<accession>A0A8J2WHP1</accession>
<dbReference type="Pfam" id="PF00431">
    <property type="entry name" value="CUB"/>
    <property type="match status" value="1"/>
</dbReference>
<dbReference type="GO" id="GO:0032991">
    <property type="term" value="C:protein-containing complex"/>
    <property type="evidence" value="ECO:0007669"/>
    <property type="project" value="UniProtKB-ARBA"/>
</dbReference>
<dbReference type="FunFam" id="2.60.120.290:FF:000005">
    <property type="entry name" value="Procollagen C-endopeptidase enhancer 1"/>
    <property type="match status" value="1"/>
</dbReference>
<reference evidence="7" key="1">
    <citation type="submission" date="2021-11" db="EMBL/GenBank/DDBJ databases">
        <authorList>
            <person name="Schell T."/>
        </authorList>
    </citation>
    <scope>NUCLEOTIDE SEQUENCE</scope>
    <source>
        <strain evidence="7">M5</strain>
    </source>
</reference>
<dbReference type="EMBL" id="CAKKLH010000025">
    <property type="protein sequence ID" value="CAH0099863.1"/>
    <property type="molecule type" value="Genomic_DNA"/>
</dbReference>
<evidence type="ECO:0000259" key="5">
    <source>
        <dbReference type="PROSITE" id="PS01180"/>
    </source>
</evidence>
<dbReference type="Gene3D" id="2.60.40.10">
    <property type="entry name" value="Immunoglobulins"/>
    <property type="match status" value="1"/>
</dbReference>
<feature type="domain" description="VWFA" evidence="6">
    <location>
        <begin position="328"/>
        <end position="495"/>
    </location>
</feature>
<dbReference type="Pfam" id="PF00092">
    <property type="entry name" value="VWA"/>
    <property type="match status" value="1"/>
</dbReference>
<keyword evidence="1" id="KW-1015">Disulfide bond</keyword>
<dbReference type="SUPFAM" id="SSF49854">
    <property type="entry name" value="Spermadhesin, CUB domain"/>
    <property type="match status" value="1"/>
</dbReference>
<evidence type="ECO:0000256" key="1">
    <source>
        <dbReference type="ARBA" id="ARBA00023157"/>
    </source>
</evidence>
<gene>
    <name evidence="7" type="ORF">DGAL_LOCUS2021</name>
</gene>
<sequence length="1012" mass="111398">MTMMVSRNRLFLLLLFCCLSIHVSGSRVNITNNGYRDIVVAISPDVKPDQANDILDKIKLLITEASVDLYEATRHRSYIESVNILIPQTWDNVVANASTWENFQDADVQIDLPNWKYGDRPYTVQLGGCGDPGQYIHLTPDYILNFDSDYSTFEFGPAGKVFVREWARLRYGVFEEHGYTGDDSPFPMFYRSSSTQQTNGIPNDLVPNVCSDKQVDFTFDYGCHVDPQTGLYDSNCTYSFSDQFKPGSSMMSDYRMLSSAMHFCDDDPSSLHKHNREAPNKHNAVCDARSVWSVILRHVDFSGNNNSPATISNLQPKFNVVRVLNGARYVLVTDVSGSMDDYNRIGRLYDSARRWIQYDIPDGTLLGIVKFSTSATVLSDMTVVSDATRKQLMDKVPYRTEGGTCISCGLQMAIDILSPGGNGGVIVLVTDGIDSHMSDATPQLIAAQIQVVSIAFGRYAENEIENLAAETNGKSYFINDDGNNDELNDAFTGSLIYLPAVPSENLTVLLFQKKYQRGNQFEDTVIVDWSVGRNLTFRIEYTNRIYLQSFSVKSPTGQMYSTLTYDEAAKIAYIEIPGVADDGVWNFTLTVSSSTNDYANVIVTSKSKSDSAPITVECSVPSGTVVVDAAISPVRLVAVVKQGRNRVIGANVLASIEKPDTALQVIDLVDTGVGADTTKSDGIYSRYYIDLTLSGRYTLVCVVNGSKSSYIDDGQGEEQGTTIGEFNRVQSGGTFRVEKPIVTSYPPSRVTDLKILSMQVDQMSVTIEWTATGQQMDQGIAKEYQIKYSTVFDNLSDNFNSNLSVLFGQQDVVDGSLQPLESGSKQRVTLALPKTTDDITYYIAARALNDNNASSNTSNIVSVQFVALKPPPTQPPTTRATTTITTTTKAPETSTSVNAGCNSVLTSSSGLLTSPDYPGPYPNNYDCKWTVRVASSSKIRLTFSHFDIERTFDNVEVYDGSSVSPARLLLKHTGSTVPGDVVSSSNEMLVRFVTDHSVNNFRGLRATYYTSA</sequence>
<proteinExistence type="predicted"/>
<comment type="caution">
    <text evidence="2">Lacks conserved residue(s) required for the propagation of feature annotation.</text>
</comment>
<evidence type="ECO:0000259" key="6">
    <source>
        <dbReference type="PROSITE" id="PS50234"/>
    </source>
</evidence>
<dbReference type="Proteomes" id="UP000789390">
    <property type="component" value="Unassembled WGS sequence"/>
</dbReference>
<evidence type="ECO:0000313" key="7">
    <source>
        <dbReference type="EMBL" id="CAH0099863.1"/>
    </source>
</evidence>
<dbReference type="PROSITE" id="PS50234">
    <property type="entry name" value="VWFA"/>
    <property type="match status" value="1"/>
</dbReference>
<dbReference type="AlphaFoldDB" id="A0A8J2WHP1"/>
<protein>
    <recommendedName>
        <fullName evidence="9">Calcium-activated chloride channel regulator 4, 30 kDa form</fullName>
    </recommendedName>
</protein>
<dbReference type="SMART" id="SM00327">
    <property type="entry name" value="VWA"/>
    <property type="match status" value="1"/>
</dbReference>
<feature type="chain" id="PRO_5035251938" description="Calcium-activated chloride channel regulator 4, 30 kDa form" evidence="4">
    <location>
        <begin position="26"/>
        <end position="1012"/>
    </location>
</feature>
<evidence type="ECO:0000256" key="3">
    <source>
        <dbReference type="SAM" id="MobiDB-lite"/>
    </source>
</evidence>
<dbReference type="InterPro" id="IPR013642">
    <property type="entry name" value="CLCA_N"/>
</dbReference>
<dbReference type="InterPro" id="IPR051266">
    <property type="entry name" value="CLCR"/>
</dbReference>
<dbReference type="InterPro" id="IPR002035">
    <property type="entry name" value="VWF_A"/>
</dbReference>
<dbReference type="SMART" id="SM00042">
    <property type="entry name" value="CUB"/>
    <property type="match status" value="1"/>
</dbReference>
<dbReference type="CDD" id="cd00041">
    <property type="entry name" value="CUB"/>
    <property type="match status" value="1"/>
</dbReference>
<dbReference type="PROSITE" id="PS01180">
    <property type="entry name" value="CUB"/>
    <property type="match status" value="1"/>
</dbReference>
<dbReference type="Gene3D" id="3.40.50.410">
    <property type="entry name" value="von Willebrand factor, type A domain"/>
    <property type="match status" value="1"/>
</dbReference>
<dbReference type="PANTHER" id="PTHR10579">
    <property type="entry name" value="CALCIUM-ACTIVATED CHLORIDE CHANNEL REGULATOR"/>
    <property type="match status" value="1"/>
</dbReference>
<evidence type="ECO:0008006" key="9">
    <source>
        <dbReference type="Google" id="ProtNLM"/>
    </source>
</evidence>
<dbReference type="CDD" id="cd00198">
    <property type="entry name" value="vWFA"/>
    <property type="match status" value="1"/>
</dbReference>
<keyword evidence="4" id="KW-0732">Signal</keyword>
<dbReference type="InterPro" id="IPR036465">
    <property type="entry name" value="vWFA_dom_sf"/>
</dbReference>
<dbReference type="PANTHER" id="PTHR10579:SF177">
    <property type="entry name" value="CALCIUM-ACTIVATED CHLORIDE CHANNEL REGULATOR 4-LIKE PROTEIN"/>
    <property type="match status" value="1"/>
</dbReference>
<evidence type="ECO:0000256" key="2">
    <source>
        <dbReference type="PROSITE-ProRule" id="PRU00059"/>
    </source>
</evidence>
<keyword evidence="8" id="KW-1185">Reference proteome</keyword>
<dbReference type="InterPro" id="IPR000859">
    <property type="entry name" value="CUB_dom"/>
</dbReference>
<evidence type="ECO:0000313" key="8">
    <source>
        <dbReference type="Proteomes" id="UP000789390"/>
    </source>
</evidence>